<dbReference type="GO" id="GO:0047804">
    <property type="term" value="F:cysteine-S-conjugate beta-lyase activity"/>
    <property type="evidence" value="ECO:0007669"/>
    <property type="project" value="UniProtKB-EC"/>
</dbReference>
<dbReference type="SUPFAM" id="SSF53383">
    <property type="entry name" value="PLP-dependent transferases"/>
    <property type="match status" value="1"/>
</dbReference>
<evidence type="ECO:0000256" key="4">
    <source>
        <dbReference type="ARBA" id="ARBA00023239"/>
    </source>
</evidence>
<dbReference type="NCBIfam" id="TIGR04350">
    <property type="entry name" value="C_S_lyase_PatB"/>
    <property type="match status" value="1"/>
</dbReference>
<evidence type="ECO:0000313" key="7">
    <source>
        <dbReference type="EMBL" id="MDL2059817.1"/>
    </source>
</evidence>
<accession>A0ABT7IN62</accession>
<name>A0ABT7IN62_9BURK</name>
<reference evidence="7" key="1">
    <citation type="submission" date="2023-03" db="EMBL/GenBank/DDBJ databases">
        <title>Mesosutterella sp. nov. isolated from porcine feces.</title>
        <authorList>
            <person name="Yu S."/>
        </authorList>
    </citation>
    <scope>NUCLEOTIDE SEQUENCE</scope>
    <source>
        <strain evidence="7">AGMB02718</strain>
    </source>
</reference>
<dbReference type="PANTHER" id="PTHR43525">
    <property type="entry name" value="PROTEIN MALY"/>
    <property type="match status" value="1"/>
</dbReference>
<dbReference type="InterPro" id="IPR015421">
    <property type="entry name" value="PyrdxlP-dep_Trfase_major"/>
</dbReference>
<proteinExistence type="inferred from homology"/>
<dbReference type="InterPro" id="IPR027619">
    <property type="entry name" value="C-S_lyase_PatB-like"/>
</dbReference>
<dbReference type="Gene3D" id="3.40.640.10">
    <property type="entry name" value="Type I PLP-dependent aspartate aminotransferase-like (Major domain)"/>
    <property type="match status" value="1"/>
</dbReference>
<dbReference type="InterPro" id="IPR051798">
    <property type="entry name" value="Class-II_PLP-Dep_Aminotrans"/>
</dbReference>
<organism evidence="7 8">
    <name type="scientific">Mesosutterella faecium</name>
    <dbReference type="NCBI Taxonomy" id="2925194"/>
    <lineage>
        <taxon>Bacteria</taxon>
        <taxon>Pseudomonadati</taxon>
        <taxon>Pseudomonadota</taxon>
        <taxon>Betaproteobacteria</taxon>
        <taxon>Burkholderiales</taxon>
        <taxon>Sutterellaceae</taxon>
        <taxon>Mesosutterella</taxon>
    </lineage>
</organism>
<keyword evidence="8" id="KW-1185">Reference proteome</keyword>
<sequence length="403" mass="44875">MSPDIFDEPVERRGTRSLKWDSDAAEGVIELWVADMDFRTAPVVRRAIERRAADGVFGYGIPTEDFYRAVCSWQERRHGLRCSPESIIPVTGVVPGISAVLQALLQPGEQVIIQTPAYNCFFSSIRNSGLELSANALRLEGGRWKIDFEDLERRAEEPRAKALLLCSPHNPTGRVWSRGELEAAAALCERRGLYLISDEIHEEFVPRGLRFTPAAAVSDWAAQHCITLSAASKAFNTAGLQAGYVIVPDPEDRRRIDRRININEICDANPLGVEALIAAYSSEGAEWLDALNAYIARNREALRSFVAEKLPECTLPEMEGTYLAWLDMSAFGQPSEQIERELLEKHRVRIAAGAHYGETSPGWIRINLATQTKRLLEGLGRIAAWAAERRGSALETRPMSPHI</sequence>
<dbReference type="Gene3D" id="3.90.1150.10">
    <property type="entry name" value="Aspartate Aminotransferase, domain 1"/>
    <property type="match status" value="1"/>
</dbReference>
<dbReference type="PANTHER" id="PTHR43525:SF1">
    <property type="entry name" value="PROTEIN MALY"/>
    <property type="match status" value="1"/>
</dbReference>
<feature type="domain" description="Aminotransferase class I/classII large" evidence="6">
    <location>
        <begin position="28"/>
        <end position="377"/>
    </location>
</feature>
<dbReference type="InterPro" id="IPR015422">
    <property type="entry name" value="PyrdxlP-dep_Trfase_small"/>
</dbReference>
<evidence type="ECO:0000259" key="6">
    <source>
        <dbReference type="Pfam" id="PF00155"/>
    </source>
</evidence>
<keyword evidence="3" id="KW-0663">Pyridoxal phosphate</keyword>
<evidence type="ECO:0000256" key="2">
    <source>
        <dbReference type="ARBA" id="ARBA00012224"/>
    </source>
</evidence>
<dbReference type="Proteomes" id="UP001165481">
    <property type="component" value="Unassembled WGS sequence"/>
</dbReference>
<comment type="caution">
    <text evidence="7">The sequence shown here is derived from an EMBL/GenBank/DDBJ whole genome shotgun (WGS) entry which is preliminary data.</text>
</comment>
<dbReference type="InterPro" id="IPR015424">
    <property type="entry name" value="PyrdxlP-dep_Trfase"/>
</dbReference>
<comment type="similarity">
    <text evidence="5">Belongs to the class-II pyridoxal-phosphate-dependent aminotransferase family. MalY/PatB cystathionine beta-lyase subfamily.</text>
</comment>
<dbReference type="EMBL" id="JAKZJU020000001">
    <property type="protein sequence ID" value="MDL2059817.1"/>
    <property type="molecule type" value="Genomic_DNA"/>
</dbReference>
<dbReference type="RefSeq" id="WP_243376619.1">
    <property type="nucleotide sequence ID" value="NZ_JAKZJU020000001.1"/>
</dbReference>
<dbReference type="Pfam" id="PF00155">
    <property type="entry name" value="Aminotran_1_2"/>
    <property type="match status" value="1"/>
</dbReference>
<dbReference type="EC" id="4.4.1.13" evidence="2"/>
<evidence type="ECO:0000256" key="3">
    <source>
        <dbReference type="ARBA" id="ARBA00022898"/>
    </source>
</evidence>
<evidence type="ECO:0000313" key="8">
    <source>
        <dbReference type="Proteomes" id="UP001165481"/>
    </source>
</evidence>
<comment type="cofactor">
    <cofactor evidence="1">
        <name>pyridoxal 5'-phosphate</name>
        <dbReference type="ChEBI" id="CHEBI:597326"/>
    </cofactor>
</comment>
<dbReference type="InterPro" id="IPR004839">
    <property type="entry name" value="Aminotransferase_I/II_large"/>
</dbReference>
<protein>
    <recommendedName>
        <fullName evidence="2">cysteine-S-conjugate beta-lyase</fullName>
        <ecNumber evidence="2">4.4.1.13</ecNumber>
    </recommendedName>
</protein>
<evidence type="ECO:0000256" key="5">
    <source>
        <dbReference type="ARBA" id="ARBA00037974"/>
    </source>
</evidence>
<dbReference type="CDD" id="cd00609">
    <property type="entry name" value="AAT_like"/>
    <property type="match status" value="1"/>
</dbReference>
<gene>
    <name evidence="7" type="ORF">MUN46_007730</name>
</gene>
<evidence type="ECO:0000256" key="1">
    <source>
        <dbReference type="ARBA" id="ARBA00001933"/>
    </source>
</evidence>
<keyword evidence="4 7" id="KW-0456">Lyase</keyword>